<dbReference type="Gene3D" id="2.130.10.10">
    <property type="entry name" value="YVTN repeat-like/Quinoprotein amine dehydrogenase"/>
    <property type="match status" value="2"/>
</dbReference>
<accession>A0AAD5UJV9</accession>
<organism evidence="3 4">
    <name type="scientific">Boothiomyces macroporosus</name>
    <dbReference type="NCBI Taxonomy" id="261099"/>
    <lineage>
        <taxon>Eukaryota</taxon>
        <taxon>Fungi</taxon>
        <taxon>Fungi incertae sedis</taxon>
        <taxon>Chytridiomycota</taxon>
        <taxon>Chytridiomycota incertae sedis</taxon>
        <taxon>Chytridiomycetes</taxon>
        <taxon>Rhizophydiales</taxon>
        <taxon>Terramycetaceae</taxon>
        <taxon>Boothiomyces</taxon>
    </lineage>
</organism>
<evidence type="ECO:0000256" key="2">
    <source>
        <dbReference type="SAM" id="Coils"/>
    </source>
</evidence>
<protein>
    <submittedName>
        <fullName evidence="3">Cilia- and flagella-associated protein 57</fullName>
    </submittedName>
</protein>
<dbReference type="PANTHER" id="PTHR32215">
    <property type="entry name" value="CILIA- AND FLAGELLA-ASSOCIATED PROTEIN 57"/>
    <property type="match status" value="1"/>
</dbReference>
<keyword evidence="3" id="KW-0969">Cilium</keyword>
<keyword evidence="3" id="KW-0282">Flagellum</keyword>
<evidence type="ECO:0000313" key="3">
    <source>
        <dbReference type="EMBL" id="KAJ3260177.1"/>
    </source>
</evidence>
<dbReference type="InterPro" id="IPR036322">
    <property type="entry name" value="WD40_repeat_dom_sf"/>
</dbReference>
<dbReference type="SUPFAM" id="SSF50978">
    <property type="entry name" value="WD40 repeat-like"/>
    <property type="match status" value="2"/>
</dbReference>
<dbReference type="Pfam" id="PF00400">
    <property type="entry name" value="WD40"/>
    <property type="match status" value="1"/>
</dbReference>
<evidence type="ECO:0000313" key="4">
    <source>
        <dbReference type="Proteomes" id="UP001210925"/>
    </source>
</evidence>
<dbReference type="EMBL" id="JADGKB010000013">
    <property type="protein sequence ID" value="KAJ3260177.1"/>
    <property type="molecule type" value="Genomic_DNA"/>
</dbReference>
<keyword evidence="1" id="KW-0853">WD repeat</keyword>
<feature type="repeat" description="WD" evidence="1">
    <location>
        <begin position="336"/>
        <end position="368"/>
    </location>
</feature>
<dbReference type="PROSITE" id="PS50082">
    <property type="entry name" value="WD_REPEATS_2"/>
    <property type="match status" value="1"/>
</dbReference>
<keyword evidence="2" id="KW-0175">Coiled coil</keyword>
<proteinExistence type="predicted"/>
<dbReference type="InterPro" id="IPR052993">
    <property type="entry name" value="CFA-57"/>
</dbReference>
<dbReference type="AlphaFoldDB" id="A0AAD5UJV9"/>
<name>A0AAD5UJV9_9FUNG</name>
<dbReference type="PANTHER" id="PTHR32215:SF0">
    <property type="entry name" value="CILIA- AND FLAGELLA-ASSOCIATED PROTEIN 57"/>
    <property type="match status" value="1"/>
</dbReference>
<comment type="caution">
    <text evidence="3">The sequence shown here is derived from an EMBL/GenBank/DDBJ whole genome shotgun (WGS) entry which is preliminary data.</text>
</comment>
<dbReference type="Proteomes" id="UP001210925">
    <property type="component" value="Unassembled WGS sequence"/>
</dbReference>
<feature type="coiled-coil region" evidence="2">
    <location>
        <begin position="630"/>
        <end position="737"/>
    </location>
</feature>
<keyword evidence="3" id="KW-0966">Cell projection</keyword>
<dbReference type="InterPro" id="IPR015943">
    <property type="entry name" value="WD40/YVTN_repeat-like_dom_sf"/>
</dbReference>
<sequence length="1113" mass="128833">MSIPTLTPSHVFGINNDVNQNIAFIDESTVIYPVGSQLIQYNMEKKTQHIMPLQLDDLEISCMTVNLAENCIAIGTKYPAGVENGKVRPYIAVLDVNTGKKKKGFVSIAYPIDGIHVFGQGFGPDWNIYVWTIDKMKLINNTTKGSFNNNIIRQMSTNPIDIGPMQIIVTGTNLFRQFRFQDGFLKLIHQSKVDNDIKCHAWYSETIIVCGTGKGDILVYENGELASELTYTYPLVINNGVLEQPPKPSITAITAFSSGILVGLNTGQIVFYEKINETPYFKKKREVLIEEGEVATFAWNAKQDRLLVTMKTSQIFVMNIEFDTKGISIRFDRLCQPFHVGAVLSMDVSVSKPIMVTSGIDKSIRIWNYIENNVEIINYFPEPAQCVAIHPNGLYLLCKFSHGGQYFAIVSNINILICDTWSFEVHGTLKVASTRIKEIQWSEDDTKLLTICSDGSIQHWNIFTFKKEMDMTVDTQLTSASMNSSTNITYAVTKDKGIQEITKGVITREIFPQEQFSHATKGGKLRVMKYPLTLEADIPGEDYTEYGYQSSPIARLCMTFNERFLFTAGEDGSIWIFRVHDKEGKLTKKEKDWTFSDEEIKTESDLQLKNKDLFHNSKINDLSMTYTAEINTLKELIQKIITDRNEKNEQNLVELTEAKKKHAQEMEEMKNSFYQKLESEEQRLSVLEGRRAQLELQWQEQMATIQQNFLTRKDELSHFYKKKIDEKSAQIQKLKKEFSQNVIKQDGYLAEIEKDIEKECLEITFNFENKLKEERAALKKIETENHVMKHTFDALVQQVEEHKKEYMDSVSDSKKLQLNIRTLENDIIGLTNEVKERDDTIIDKEKRIYDLRKKNQELEKFKFVLDYKIIELRKQIEPREHDIVKLANQIKEMKIEHANYVATHLNLDSTFQDLIMKNYATLMYKLSEQWKSKCLRSKIASIMNDLEAIHSNQSQISHLKSETIRVYHKYRNMEENPPEVAPKDAIPKLTESELLQELENSMKNQSRLGKEEPQPEVSEEVRYRRKMEQILHMLNDDAEKTLDTRRSTAFKLLEEESLLTNEINSLRKDLQDRRQRIVELEAAMKKGITLREFLREELRTKGLNKMVRKGNSY</sequence>
<dbReference type="SMART" id="SM00320">
    <property type="entry name" value="WD40"/>
    <property type="match status" value="3"/>
</dbReference>
<gene>
    <name evidence="3" type="primary">WDR65_1</name>
    <name evidence="3" type="ORF">HK103_001253</name>
</gene>
<evidence type="ECO:0000256" key="1">
    <source>
        <dbReference type="PROSITE-ProRule" id="PRU00221"/>
    </source>
</evidence>
<keyword evidence="4" id="KW-1185">Reference proteome</keyword>
<reference evidence="3" key="1">
    <citation type="submission" date="2020-05" db="EMBL/GenBank/DDBJ databases">
        <title>Phylogenomic resolution of chytrid fungi.</title>
        <authorList>
            <person name="Stajich J.E."/>
            <person name="Amses K."/>
            <person name="Simmons R."/>
            <person name="Seto K."/>
            <person name="Myers J."/>
            <person name="Bonds A."/>
            <person name="Quandt C.A."/>
            <person name="Barry K."/>
            <person name="Liu P."/>
            <person name="Grigoriev I."/>
            <person name="Longcore J.E."/>
            <person name="James T.Y."/>
        </authorList>
    </citation>
    <scope>NUCLEOTIDE SEQUENCE</scope>
    <source>
        <strain evidence="3">PLAUS21</strain>
    </source>
</reference>
<dbReference type="InterPro" id="IPR001680">
    <property type="entry name" value="WD40_rpt"/>
</dbReference>